<evidence type="ECO:0000256" key="2">
    <source>
        <dbReference type="ARBA" id="ARBA00022483"/>
    </source>
</evidence>
<keyword evidence="11" id="KW-1185">Reference proteome</keyword>
<evidence type="ECO:0000256" key="5">
    <source>
        <dbReference type="ARBA" id="ARBA00023028"/>
    </source>
</evidence>
<dbReference type="GO" id="GO:0044218">
    <property type="term" value="C:other organism cell membrane"/>
    <property type="evidence" value="ECO:0007669"/>
    <property type="project" value="UniProtKB-KW"/>
</dbReference>
<feature type="compositionally biased region" description="Low complexity" evidence="9">
    <location>
        <begin position="1203"/>
        <end position="1216"/>
    </location>
</feature>
<name>A0A7M7KK83_VARDE</name>
<reference evidence="10" key="1">
    <citation type="submission" date="2021-01" db="UniProtKB">
        <authorList>
            <consortium name="EnsemblMetazoa"/>
        </authorList>
    </citation>
    <scope>IDENTIFICATION</scope>
</reference>
<feature type="repeat" description="ANK" evidence="8">
    <location>
        <begin position="125"/>
        <end position="157"/>
    </location>
</feature>
<feature type="compositionally biased region" description="Polar residues" evidence="9">
    <location>
        <begin position="1929"/>
        <end position="1948"/>
    </location>
</feature>
<feature type="compositionally biased region" description="Polar residues" evidence="9">
    <location>
        <begin position="1574"/>
        <end position="1584"/>
    </location>
</feature>
<dbReference type="PROSITE" id="PS50297">
    <property type="entry name" value="ANK_REP_REGION"/>
    <property type="match status" value="5"/>
</dbReference>
<feature type="compositionally biased region" description="Polar residues" evidence="9">
    <location>
        <begin position="723"/>
        <end position="732"/>
    </location>
</feature>
<feature type="region of interest" description="Disordered" evidence="9">
    <location>
        <begin position="1458"/>
        <end position="1641"/>
    </location>
</feature>
<sequence length="2187" mass="234254">MDRSARLGGGTSVSSVNSGVTPLMISCQNANELEVKAILQRKVRTQIHSEAASVRDRTGKTALHYCAENLTTACAELLLHYDPGLLNVQDEDGYTALHFAVISGNRTITMYLIDKGADINCVDNERHTCIHWATVCGELELLNMLVELGADPSTADVNGAHPIHYAAQMCAPNSEMANDVRASLHVLRKLISLGVSVSAEDADGRGPLLWAASGETLPSKTYCASASADAILELINAGADVHSADKDGLTALHCAASRGQAECCETLLALCSAAVDVPDLNGCSPLFYAVSLGHADCAALLLKHGAQPNLQDKKGRTASHCGASKGQLETLKILFHNGANLWIRNAKGDLPLHDAVYSGRRELVHWMLDHQASSVNAANSSGKTALHIAALGDSIEMCKVLMDFRATVNPVMRTNKSVLMTPLDAALSRGNSSVAKYLVLHGALPFSKITDVHDVDSWLQHNFIQSDPDDSGDKDNTSAVHDSTLPPGNVPRESQFGPRTGASGAVHNRPRLGATQSDERGTFVGTTGGGKSVLDASLAGHTDSGYYDTSKDNNNPNVTNVQVLLNSPQFVRKADQLAQQQQQTQQVLVSKSIQDPVGVGGRNIITNVYLGGIGPGIVDYLPVPGNPDDEASIVTSAKINVVQDENENNVLLTSNIGSGVDPVDGSNLQVYPDDETDASRTDSRARKMSTAETVDVAITGLEASEGLSGGGGPPPPRATSSPKGQQQTSGQQPLDELDTVEAVQEPAFARKVMDAELLPGVDYFLIGETVSDTAVSAMPFVELRDSSTSPIAWLNTQIETIATSDVAVGGADDAAVLDTEDTASSPMATLAHESQGVQTIPPPPTEDTPCSPIVISPLERHADMTDGEAMTDLTMDAINDTVSGASTSDRPKPISTSTAVGTPVECVDAHVGSSRPVSRKTIKFDRSTSPIKIAAYSTPPSEHANEREESDPRSRSDRNLQENSRPSDDAAAATGDADAESRTSSSVDLGVELDAGTPVSLGEQPMPDITRGDITSDMVADIERQLIRTETNLGSPHSAMPESNQSSEIQRKYANAMAAVGEQLPQYHRPGTMADDSDLTRPRKVQRKQPHHLEHHLDSLAGAGFRGHTQNVNEDIVKTVGDSIRRYRLEHKLFSELQELKRHQIRSKQTNENVLVKRMVDHFRLEVLAPGMRDYAGSYTFREFERYLYGQLRDVATAADPETAGGSSAPSSTASPLDPSFGHVTTAGSSGPSSFQTVTLPPPPSTSTALSRPVGVASQRTPSPSKQAIGRKANVNNMKPAERRILDDTPVKLPGEREAVSGAKGLSTTGAQKRVLPRIGNREEGQAGIQLGGGGEERLFEEGPMPSRTRRAIGLRPPTKPTLPRHRSPSVGKHGTAESSIEGAEDKDRVQQSMREQERDISNSEHQTGVSSSFKDVSTPKKDVVTKESAVPLSDRGVTFGLADQPVRSQKITLVDKMSGRLQQTSTTTKLSEKGGETETFDTAVKDGKEVSKDKSTRKRRAELPSRKARSLSRKRSPGEGEPQFATATGPNRGSDTPKARSEERDRRPFSYLKKNGGKQSYSSKKIADEHKQPTIQPLRSKTLSAAPGQHVKDSIGATSFPSGMENVAGGKNLPPSGAALKAPKQEVSSSNESDPAGADSNARGFLIDIAVFLLPRYPRVRPTFFRQNLARFRPDAPAVLLFDAYATPKTSTVRLAHGVTAGKSPPRSSKSPRRRQVITRSSRESPRSSAMFPYMVSGDKNVDPEERSKADQESDSKTCRASADEKHIVDDKTVSVLNGKMVTETAVSGTVKGVSSAKAARDSRQSPTMSKAKIVTSTQTEECKERITEVHVKEVETFSSVKTHEQTREEIVTVEWKPQGLGRSKPSDIERTVNREQGNNEKTSSTEHEPHVQLRRTAAKVESTSCAIGDDVTHPQKVDISKERDQLSRSPGSTATSPGLGPTITSSARRKRAQWNKSGEITIMPMGSDELESLEHQEAVDGAAAGLSGGPAETLDAAKSIGEAAVGERNSDTKSKESCKIRSSESRSSAKIVRGILGDDVNPDDLVTLEMVPSNSESGASQSGAASQRHKSLVRTIKVRDILEAADNEDLVIRQAELRASNVPTPPSSTTPVGSSGSDEEMVEFIVRHGREKNIFWLPASRITQDRKWQVTFVVAKTTGNNNNNSTNTGPSTVEKTPVAVTAKTT</sequence>
<evidence type="ECO:0000256" key="3">
    <source>
        <dbReference type="ARBA" id="ARBA00022537"/>
    </source>
</evidence>
<feature type="compositionally biased region" description="Polar residues" evidence="9">
    <location>
        <begin position="1461"/>
        <end position="1470"/>
    </location>
</feature>
<feature type="compositionally biased region" description="Basic and acidic residues" evidence="9">
    <location>
        <begin position="1384"/>
        <end position="1403"/>
    </location>
</feature>
<keyword evidence="5" id="KW-0528">Neurotoxin</keyword>
<dbReference type="SUPFAM" id="SSF48403">
    <property type="entry name" value="Ankyrin repeat"/>
    <property type="match status" value="2"/>
</dbReference>
<dbReference type="Gene3D" id="1.25.40.20">
    <property type="entry name" value="Ankyrin repeat-containing domain"/>
    <property type="match status" value="3"/>
</dbReference>
<protein>
    <recommendedName>
        <fullName evidence="12">Ankyrin repeat protein</fullName>
    </recommendedName>
</protein>
<dbReference type="InterPro" id="IPR036770">
    <property type="entry name" value="Ankyrin_rpt-contain_sf"/>
</dbReference>
<feature type="compositionally biased region" description="Basic residues" evidence="9">
    <location>
        <begin position="1496"/>
        <end position="1516"/>
    </location>
</feature>
<evidence type="ECO:0000256" key="1">
    <source>
        <dbReference type="ARBA" id="ARBA00004175"/>
    </source>
</evidence>
<evidence type="ECO:0000256" key="8">
    <source>
        <dbReference type="PROSITE-ProRule" id="PRU00023"/>
    </source>
</evidence>
<dbReference type="GO" id="GO:0044231">
    <property type="term" value="C:host cell presynaptic membrane"/>
    <property type="evidence" value="ECO:0007669"/>
    <property type="project" value="UniProtKB-KW"/>
</dbReference>
<keyword evidence="2" id="KW-0268">Exocytosis</keyword>
<feature type="repeat" description="ANK" evidence="8">
    <location>
        <begin position="381"/>
        <end position="413"/>
    </location>
</feature>
<feature type="compositionally biased region" description="Polar residues" evidence="9">
    <location>
        <begin position="1404"/>
        <end position="1416"/>
    </location>
</feature>
<dbReference type="SMART" id="SM00248">
    <property type="entry name" value="ANK"/>
    <property type="match status" value="12"/>
</dbReference>
<feature type="region of interest" description="Disordered" evidence="9">
    <location>
        <begin position="2161"/>
        <end position="2187"/>
    </location>
</feature>
<feature type="repeat" description="ANK" evidence="8">
    <location>
        <begin position="281"/>
        <end position="313"/>
    </location>
</feature>
<dbReference type="EnsemblMetazoa" id="XM_022812403">
    <property type="protein sequence ID" value="XP_022668138"/>
    <property type="gene ID" value="LOC111253257"/>
</dbReference>
<feature type="compositionally biased region" description="Polar residues" evidence="9">
    <location>
        <begin position="1526"/>
        <end position="1535"/>
    </location>
</feature>
<evidence type="ECO:0000256" key="6">
    <source>
        <dbReference type="ARBA" id="ARBA00023043"/>
    </source>
</evidence>
<feature type="compositionally biased region" description="Basic and acidic residues" evidence="9">
    <location>
        <begin position="1536"/>
        <end position="1549"/>
    </location>
</feature>
<feature type="region of interest" description="Disordered" evidence="9">
    <location>
        <begin position="1697"/>
        <end position="1764"/>
    </location>
</feature>
<dbReference type="PANTHER" id="PTHR24161:SF124">
    <property type="entry name" value="TRANSIENT RECEPTOR POTENTIAL CHANNEL PYREXIA"/>
    <property type="match status" value="1"/>
</dbReference>
<keyword evidence="5" id="KW-0638">Presynaptic neurotoxin</keyword>
<feature type="region of interest" description="Disordered" evidence="9">
    <location>
        <begin position="1199"/>
        <end position="1268"/>
    </location>
</feature>
<feature type="region of interest" description="Disordered" evidence="9">
    <location>
        <begin position="1325"/>
        <end position="1429"/>
    </location>
</feature>
<dbReference type="GeneID" id="111253257"/>
<feature type="compositionally biased region" description="Basic and acidic residues" evidence="9">
    <location>
        <begin position="1866"/>
        <end position="1875"/>
    </location>
</feature>
<feature type="region of interest" description="Disordered" evidence="9">
    <location>
        <begin position="653"/>
        <end position="691"/>
    </location>
</feature>
<feature type="repeat" description="ANK" evidence="8">
    <location>
        <begin position="314"/>
        <end position="346"/>
    </location>
</feature>
<evidence type="ECO:0000256" key="9">
    <source>
        <dbReference type="SAM" id="MobiDB-lite"/>
    </source>
</evidence>
<dbReference type="InterPro" id="IPR002110">
    <property type="entry name" value="Ankyrin_rpt"/>
</dbReference>
<feature type="region of interest" description="Disordered" evidence="9">
    <location>
        <begin position="464"/>
        <end position="528"/>
    </location>
</feature>
<dbReference type="PROSITE" id="PS50088">
    <property type="entry name" value="ANK_REPEAT"/>
    <property type="match status" value="5"/>
</dbReference>
<dbReference type="KEGG" id="vde:111253257"/>
<feature type="compositionally biased region" description="Basic and acidic residues" evidence="9">
    <location>
        <begin position="1741"/>
        <end position="1764"/>
    </location>
</feature>
<feature type="region of interest" description="Disordered" evidence="9">
    <location>
        <begin position="881"/>
        <end position="991"/>
    </location>
</feature>
<organism evidence="10 11">
    <name type="scientific">Varroa destructor</name>
    <name type="common">Honeybee mite</name>
    <dbReference type="NCBI Taxonomy" id="109461"/>
    <lineage>
        <taxon>Eukaryota</taxon>
        <taxon>Metazoa</taxon>
        <taxon>Ecdysozoa</taxon>
        <taxon>Arthropoda</taxon>
        <taxon>Chelicerata</taxon>
        <taxon>Arachnida</taxon>
        <taxon>Acari</taxon>
        <taxon>Parasitiformes</taxon>
        <taxon>Mesostigmata</taxon>
        <taxon>Gamasina</taxon>
        <taxon>Dermanyssoidea</taxon>
        <taxon>Varroidae</taxon>
        <taxon>Varroa</taxon>
    </lineage>
</organism>
<feature type="region of interest" description="Disordered" evidence="9">
    <location>
        <begin position="1859"/>
        <end position="1961"/>
    </location>
</feature>
<feature type="compositionally biased region" description="Polar residues" evidence="9">
    <location>
        <begin position="1226"/>
        <end position="1238"/>
    </location>
</feature>
<accession>A0A7M7KK83</accession>
<feature type="region of interest" description="Disordered" evidence="9">
    <location>
        <begin position="1067"/>
        <end position="1092"/>
    </location>
</feature>
<feature type="compositionally biased region" description="Basic and acidic residues" evidence="9">
    <location>
        <begin position="1484"/>
        <end position="1495"/>
    </location>
</feature>
<feature type="compositionally biased region" description="Low complexity" evidence="9">
    <location>
        <begin position="2161"/>
        <end position="2174"/>
    </location>
</feature>
<keyword evidence="4" id="KW-0677">Repeat</keyword>
<evidence type="ECO:0000256" key="7">
    <source>
        <dbReference type="ARBA" id="ARBA00023298"/>
    </source>
</evidence>
<proteinExistence type="predicted"/>
<dbReference type="Proteomes" id="UP000594260">
    <property type="component" value="Unplaced"/>
</dbReference>
<evidence type="ECO:0008006" key="12">
    <source>
        <dbReference type="Google" id="ProtNLM"/>
    </source>
</evidence>
<dbReference type="GO" id="GO:0006887">
    <property type="term" value="P:exocytosis"/>
    <property type="evidence" value="ECO:0007669"/>
    <property type="project" value="UniProtKB-KW"/>
</dbReference>
<keyword evidence="3" id="KW-1052">Target cell membrane</keyword>
<keyword evidence="7" id="KW-0472">Membrane</keyword>
<dbReference type="RefSeq" id="XP_022668138.1">
    <property type="nucleotide sequence ID" value="XM_022812403.1"/>
</dbReference>
<keyword evidence="5" id="KW-0800">Toxin</keyword>
<dbReference type="Pfam" id="PF12796">
    <property type="entry name" value="Ank_2"/>
    <property type="match status" value="3"/>
</dbReference>
<evidence type="ECO:0000313" key="10">
    <source>
        <dbReference type="EnsemblMetazoa" id="XP_022668138"/>
    </source>
</evidence>
<dbReference type="PROSITE" id="PS51257">
    <property type="entry name" value="PROKAR_LIPOPROTEIN"/>
    <property type="match status" value="1"/>
</dbReference>
<feature type="region of interest" description="Disordered" evidence="9">
    <location>
        <begin position="703"/>
        <end position="736"/>
    </location>
</feature>
<evidence type="ECO:0000313" key="11">
    <source>
        <dbReference type="Proteomes" id="UP000594260"/>
    </source>
</evidence>
<dbReference type="OrthoDB" id="10258888at2759"/>
<feature type="repeat" description="ANK" evidence="8">
    <location>
        <begin position="92"/>
        <end position="124"/>
    </location>
</feature>
<feature type="compositionally biased region" description="Basic and acidic residues" evidence="9">
    <location>
        <begin position="1912"/>
        <end position="1928"/>
    </location>
</feature>
<dbReference type="InParanoid" id="A0A7M7KK83"/>
<comment type="subcellular location">
    <subcellularLocation>
        <location evidence="1">Target cell membrane</location>
    </subcellularLocation>
</comment>
<keyword evidence="7" id="KW-1053">Target membrane</keyword>
<feature type="compositionally biased region" description="Basic and acidic residues" evidence="9">
    <location>
        <begin position="943"/>
        <end position="968"/>
    </location>
</feature>
<feature type="compositionally biased region" description="Polar residues" evidence="9">
    <location>
        <begin position="881"/>
        <end position="900"/>
    </location>
</feature>
<evidence type="ECO:0000256" key="4">
    <source>
        <dbReference type="ARBA" id="ARBA00022737"/>
    </source>
</evidence>
<keyword evidence="6 8" id="KW-0040">ANK repeat</keyword>
<dbReference type="PANTHER" id="PTHR24161">
    <property type="entry name" value="ANK_REP_REGION DOMAIN-CONTAINING PROTEIN-RELATED"/>
    <property type="match status" value="1"/>
</dbReference>